<comment type="caution">
    <text evidence="1">The sequence shown here is derived from an EMBL/GenBank/DDBJ whole genome shotgun (WGS) entry which is preliminary data.</text>
</comment>
<dbReference type="RefSeq" id="WP_016172135.1">
    <property type="nucleotide sequence ID" value="NZ_ASWK01000001.1"/>
</dbReference>
<organism evidence="1 2">
    <name type="scientific">Enterococcus dispar ATCC 51266</name>
    <dbReference type="NCBI Taxonomy" id="1139219"/>
    <lineage>
        <taxon>Bacteria</taxon>
        <taxon>Bacillati</taxon>
        <taxon>Bacillota</taxon>
        <taxon>Bacilli</taxon>
        <taxon>Lactobacillales</taxon>
        <taxon>Enterococcaceae</taxon>
        <taxon>Enterococcus</taxon>
    </lineage>
</organism>
<proteinExistence type="predicted"/>
<sequence length="87" mass="9920">MSLKTTKSVSLNGQSMVNGVQAVFYSANVSTDGNNTTSINQSITDYEIYKANREECRADYEEFQQMVWKIEDELIDEETAKNKLVKK</sequence>
<dbReference type="STRING" id="44009.RV01_GL001229"/>
<keyword evidence="2" id="KW-1185">Reference proteome</keyword>
<protein>
    <submittedName>
        <fullName evidence="1">Uncharacterized protein</fullName>
    </submittedName>
</protein>
<dbReference type="eggNOG" id="ENOG5033A44">
    <property type="taxonomic scope" value="Bacteria"/>
</dbReference>
<dbReference type="PATRIC" id="fig|1139219.3.peg.921"/>
<name>S0KCF7_9ENTE</name>
<evidence type="ECO:0000313" key="2">
    <source>
        <dbReference type="Proteomes" id="UP000014127"/>
    </source>
</evidence>
<evidence type="ECO:0000313" key="1">
    <source>
        <dbReference type="EMBL" id="EOT42594.1"/>
    </source>
</evidence>
<dbReference type="OrthoDB" id="2157630at2"/>
<dbReference type="AlphaFoldDB" id="S0KCF7"/>
<dbReference type="HOGENOM" id="CLU_186806_0_0_9"/>
<accession>S0KCF7</accession>
<dbReference type="Proteomes" id="UP000014127">
    <property type="component" value="Unassembled WGS sequence"/>
</dbReference>
<dbReference type="EMBL" id="AHYR01000004">
    <property type="protein sequence ID" value="EOT42594.1"/>
    <property type="molecule type" value="Genomic_DNA"/>
</dbReference>
<reference evidence="1 2" key="1">
    <citation type="submission" date="2013-03" db="EMBL/GenBank/DDBJ databases">
        <title>The Genome Sequence of Enterococcus dispar ATCC_51266 (Illumina only assembly).</title>
        <authorList>
            <consortium name="The Broad Institute Genomics Platform"/>
            <consortium name="The Broad Institute Genome Sequencing Center for Infectious Disease"/>
            <person name="Earl A."/>
            <person name="Russ C."/>
            <person name="Gilmore M."/>
            <person name="Surin D."/>
            <person name="Walker B."/>
            <person name="Young S."/>
            <person name="Zeng Q."/>
            <person name="Gargeya S."/>
            <person name="Fitzgerald M."/>
            <person name="Haas B."/>
            <person name="Abouelleil A."/>
            <person name="Allen A.W."/>
            <person name="Alvarado L."/>
            <person name="Arachchi H.M."/>
            <person name="Berlin A.M."/>
            <person name="Chapman S.B."/>
            <person name="Gainer-Dewar J."/>
            <person name="Goldberg J."/>
            <person name="Griggs A."/>
            <person name="Gujja S."/>
            <person name="Hansen M."/>
            <person name="Howarth C."/>
            <person name="Imamovic A."/>
            <person name="Ireland A."/>
            <person name="Larimer J."/>
            <person name="McCowan C."/>
            <person name="Murphy C."/>
            <person name="Pearson M."/>
            <person name="Poon T.W."/>
            <person name="Priest M."/>
            <person name="Roberts A."/>
            <person name="Saif S."/>
            <person name="Shea T."/>
            <person name="Sisk P."/>
            <person name="Sykes S."/>
            <person name="Wortman J."/>
            <person name="Nusbaum C."/>
            <person name="Birren B."/>
        </authorList>
    </citation>
    <scope>NUCLEOTIDE SEQUENCE [LARGE SCALE GENOMIC DNA]</scope>
    <source>
        <strain evidence="1 2">ATCC 51266</strain>
    </source>
</reference>
<gene>
    <name evidence="1" type="ORF">OMK_00955</name>
</gene>